<dbReference type="Pfam" id="PF00498">
    <property type="entry name" value="FHA"/>
    <property type="match status" value="1"/>
</dbReference>
<accession>A0A9D5U7H1</accession>
<feature type="region of interest" description="Disordered" evidence="2">
    <location>
        <begin position="164"/>
        <end position="203"/>
    </location>
</feature>
<feature type="region of interest" description="Disordered" evidence="2">
    <location>
        <begin position="361"/>
        <end position="399"/>
    </location>
</feature>
<evidence type="ECO:0000313" key="5">
    <source>
        <dbReference type="Proteomes" id="UP000822993"/>
    </source>
</evidence>
<dbReference type="PROSITE" id="PS50006">
    <property type="entry name" value="FHA_DOMAIN"/>
    <property type="match status" value="1"/>
</dbReference>
<dbReference type="InterPro" id="IPR008984">
    <property type="entry name" value="SMAD_FHA_dom_sf"/>
</dbReference>
<protein>
    <submittedName>
        <fullName evidence="4">FHA domain-containing protein</fullName>
    </submittedName>
</protein>
<dbReference type="RefSeq" id="WP_193718631.1">
    <property type="nucleotide sequence ID" value="NZ_JACSPN010000003.1"/>
</dbReference>
<dbReference type="Gene3D" id="2.60.200.20">
    <property type="match status" value="1"/>
</dbReference>
<evidence type="ECO:0000259" key="3">
    <source>
        <dbReference type="PROSITE" id="PS50006"/>
    </source>
</evidence>
<feature type="region of interest" description="Disordered" evidence="2">
    <location>
        <begin position="216"/>
        <end position="250"/>
    </location>
</feature>
<evidence type="ECO:0000256" key="2">
    <source>
        <dbReference type="SAM" id="MobiDB-lite"/>
    </source>
</evidence>
<reference evidence="4 5" key="1">
    <citation type="submission" date="2020-08" db="EMBL/GenBank/DDBJ databases">
        <title>A Genomic Blueprint of the Chicken Gut Microbiome.</title>
        <authorList>
            <person name="Gilroy R."/>
            <person name="Ravi A."/>
            <person name="Getino M."/>
            <person name="Pursley I."/>
            <person name="Horton D.L."/>
            <person name="Alikhan N.-F."/>
            <person name="Baker D."/>
            <person name="Gharbi K."/>
            <person name="Hall N."/>
            <person name="Watson M."/>
            <person name="Adriaenssens E.M."/>
            <person name="Foster-Nyarko E."/>
            <person name="Jarju S."/>
            <person name="Secka A."/>
            <person name="Antonio M."/>
            <person name="Oren A."/>
            <person name="Chaudhuri R."/>
            <person name="La Ragione R.M."/>
            <person name="Hildebrand F."/>
            <person name="Pallen M.J."/>
        </authorList>
    </citation>
    <scope>NUCLEOTIDE SEQUENCE [LARGE SCALE GENOMIC DNA]</scope>
    <source>
        <strain evidence="4 5">Sa1BUA8</strain>
    </source>
</reference>
<dbReference type="CDD" id="cd00060">
    <property type="entry name" value="FHA"/>
    <property type="match status" value="1"/>
</dbReference>
<gene>
    <name evidence="4" type="ORF">H9623_03075</name>
</gene>
<dbReference type="Proteomes" id="UP000822993">
    <property type="component" value="Unassembled WGS sequence"/>
</dbReference>
<keyword evidence="1" id="KW-0597">Phosphoprotein</keyword>
<dbReference type="EMBL" id="JACSPN010000003">
    <property type="protein sequence ID" value="MBE7699290.1"/>
    <property type="molecule type" value="Genomic_DNA"/>
</dbReference>
<evidence type="ECO:0000313" key="4">
    <source>
        <dbReference type="EMBL" id="MBE7699290.1"/>
    </source>
</evidence>
<keyword evidence="5" id="KW-1185">Reference proteome</keyword>
<comment type="caution">
    <text evidence="4">The sequence shown here is derived from an EMBL/GenBank/DDBJ whole genome shotgun (WGS) entry which is preliminary data.</text>
</comment>
<sequence>MRLRYDTGSAFGFVRGGAIVILPEGASNELVGRLWDGLDTAGEAEIEVIEVIQLLTVVLGATLRTMPPFAVAVTSEGRAQVAVRGQVSVTLRTSTASVHVDGDDVSTWSERLVEDVEEVSVQLGVDEAPSLEAGPGQVALVGLPLHEGVVLASRILRDLVGAPVARPPEVGTDELGRPEPAPAAGTSTPAPVHPHGALAPGSTTPALVAWSEPVALADGDPAPVQPDAHVPAEDGEPAPPQPDPRLSTESFGASFGAVETIISLDTALERTVAPDGARGAAEAVEDGYGHLWESTVLRAVEDAAVRIDEDEDEEHATPGALAPAPVTEAAASVSPAAPVEPPAQVVETAASCTTLIDGIPREWAGTSGDPVPVSVGGDVHGPVESDGAAELPVDGVTDTVDHDGHTVFSSVIADLRAQVAGVPNPVPPPVGPTFTPPPPPGAQQILARACPDDHPNPPSRDVCGVCGAPLHGDARLVTRPSLGRIVLSTGQVVELDRPVVLGRRPRTTRAQSNDLPRLVAVPSPEQDISRSHLEIQLEGWHVLVCDLSTTNGTTLLRPGQPPRRLHPGEPTMVASHDVVDVGDGVTFVLEGLL</sequence>
<feature type="domain" description="FHA" evidence="3">
    <location>
        <begin position="499"/>
        <end position="555"/>
    </location>
</feature>
<organism evidence="4 5">
    <name type="scientific">Oerskovia douganii</name>
    <dbReference type="NCBI Taxonomy" id="2762210"/>
    <lineage>
        <taxon>Bacteria</taxon>
        <taxon>Bacillati</taxon>
        <taxon>Actinomycetota</taxon>
        <taxon>Actinomycetes</taxon>
        <taxon>Micrococcales</taxon>
        <taxon>Cellulomonadaceae</taxon>
        <taxon>Oerskovia</taxon>
    </lineage>
</organism>
<feature type="compositionally biased region" description="Low complexity" evidence="2">
    <location>
        <begin position="365"/>
        <end position="382"/>
    </location>
</feature>
<dbReference type="InterPro" id="IPR000253">
    <property type="entry name" value="FHA_dom"/>
</dbReference>
<evidence type="ECO:0000256" key="1">
    <source>
        <dbReference type="ARBA" id="ARBA00022553"/>
    </source>
</evidence>
<name>A0A9D5U7H1_9CELL</name>
<proteinExistence type="predicted"/>
<dbReference type="AlphaFoldDB" id="A0A9D5U7H1"/>
<dbReference type="SUPFAM" id="SSF49879">
    <property type="entry name" value="SMAD/FHA domain"/>
    <property type="match status" value="1"/>
</dbReference>